<dbReference type="PROSITE" id="PS51900">
    <property type="entry name" value="CB"/>
    <property type="match status" value="1"/>
</dbReference>
<evidence type="ECO:0000313" key="4">
    <source>
        <dbReference type="EMBL" id="MDQ0197877.1"/>
    </source>
</evidence>
<keyword evidence="5" id="KW-1185">Reference proteome</keyword>
<dbReference type="RefSeq" id="WP_307404983.1">
    <property type="nucleotide sequence ID" value="NZ_JAUSTW010000001.1"/>
</dbReference>
<dbReference type="EMBL" id="JAUSTW010000001">
    <property type="protein sequence ID" value="MDQ0197877.1"/>
    <property type="molecule type" value="Genomic_DNA"/>
</dbReference>
<gene>
    <name evidence="4" type="ORF">J2S10_000982</name>
</gene>
<reference evidence="4 5" key="1">
    <citation type="submission" date="2023-07" db="EMBL/GenBank/DDBJ databases">
        <title>Genomic Encyclopedia of Type Strains, Phase IV (KMG-IV): sequencing the most valuable type-strain genomes for metagenomic binning, comparative biology and taxonomic classification.</title>
        <authorList>
            <person name="Goeker M."/>
        </authorList>
    </citation>
    <scope>NUCLEOTIDE SEQUENCE [LARGE SCALE GENOMIC DNA]</scope>
    <source>
        <strain evidence="4 5">DSM 27594</strain>
    </source>
</reference>
<keyword evidence="1 2" id="KW-0238">DNA-binding</keyword>
<name>A0ABT9XSG5_9BACI</name>
<evidence type="ECO:0000259" key="3">
    <source>
        <dbReference type="PROSITE" id="PS51900"/>
    </source>
</evidence>
<accession>A0ABT9XSG5</accession>
<evidence type="ECO:0000256" key="1">
    <source>
        <dbReference type="ARBA" id="ARBA00023125"/>
    </source>
</evidence>
<proteinExistence type="predicted"/>
<evidence type="ECO:0000256" key="2">
    <source>
        <dbReference type="PROSITE-ProRule" id="PRU01248"/>
    </source>
</evidence>
<sequence length="97" mass="11651">MSRRKNVLDQREIRIMEMKVKTYVESFASAMDLFLKDCEVRNLRPHTIRYYQNEIYACLNQLREQGINVETLSPVEITQEHIRENVIAYMRQQKGND</sequence>
<comment type="caution">
    <text evidence="4">The sequence shown here is derived from an EMBL/GenBank/DDBJ whole genome shotgun (WGS) entry which is preliminary data.</text>
</comment>
<dbReference type="InterPro" id="IPR010998">
    <property type="entry name" value="Integrase_recombinase_N"/>
</dbReference>
<organism evidence="4 5">
    <name type="scientific">Neobacillus ginsengisoli</name>
    <dbReference type="NCBI Taxonomy" id="904295"/>
    <lineage>
        <taxon>Bacteria</taxon>
        <taxon>Bacillati</taxon>
        <taxon>Bacillota</taxon>
        <taxon>Bacilli</taxon>
        <taxon>Bacillales</taxon>
        <taxon>Bacillaceae</taxon>
        <taxon>Neobacillus</taxon>
    </lineage>
</organism>
<feature type="domain" description="Core-binding (CB)" evidence="3">
    <location>
        <begin position="25"/>
        <end position="97"/>
    </location>
</feature>
<dbReference type="InterPro" id="IPR044068">
    <property type="entry name" value="CB"/>
</dbReference>
<dbReference type="Gene3D" id="1.10.150.130">
    <property type="match status" value="1"/>
</dbReference>
<evidence type="ECO:0000313" key="5">
    <source>
        <dbReference type="Proteomes" id="UP001224122"/>
    </source>
</evidence>
<dbReference type="Proteomes" id="UP001224122">
    <property type="component" value="Unassembled WGS sequence"/>
</dbReference>
<protein>
    <submittedName>
        <fullName evidence="4">Integrase/recombinase XerD</fullName>
    </submittedName>
</protein>